<keyword evidence="7" id="KW-0456">Lyase</keyword>
<dbReference type="SUPFAM" id="SSF52096">
    <property type="entry name" value="ClpP/crotonase"/>
    <property type="match status" value="1"/>
</dbReference>
<dbReference type="PANTHER" id="PTHR43602:SF1">
    <property type="entry name" value="ENOYL-COA HYDRATASE DOMAIN-CONTAINING PROTEIN 3, MITOCHONDRIAL"/>
    <property type="match status" value="1"/>
</dbReference>
<evidence type="ECO:0000256" key="4">
    <source>
        <dbReference type="ARBA" id="ARBA00023098"/>
    </source>
</evidence>
<dbReference type="GeneID" id="66893374"/>
<dbReference type="InterPro" id="IPR014748">
    <property type="entry name" value="Enoyl-CoA_hydra_C"/>
</dbReference>
<evidence type="ECO:0000256" key="5">
    <source>
        <dbReference type="ARBA" id="ARBA00037410"/>
    </source>
</evidence>
<evidence type="ECO:0000313" key="9">
    <source>
        <dbReference type="Proteomes" id="UP000001426"/>
    </source>
</evidence>
<dbReference type="GO" id="GO:0006631">
    <property type="term" value="P:fatty acid metabolic process"/>
    <property type="evidence" value="ECO:0007669"/>
    <property type="project" value="UniProtKB-KW"/>
</dbReference>
<dbReference type="Gene3D" id="1.10.12.10">
    <property type="entry name" value="Lyase 2-enoyl-coa Hydratase, Chain A, domain 2"/>
    <property type="match status" value="1"/>
</dbReference>
<proteinExistence type="inferred from homology"/>
<reference evidence="8" key="1">
    <citation type="submission" date="2003-07" db="EMBL/GenBank/DDBJ databases">
        <authorList>
            <consortium name="Rhodopseudomonas genome consortium"/>
            <person name="Larimer F."/>
            <person name="Harwood C."/>
        </authorList>
    </citation>
    <scope>NUCLEOTIDE SEQUENCE</scope>
    <source>
        <strain evidence="8">CGA009</strain>
    </source>
</reference>
<dbReference type="HOGENOM" id="CLU_009834_7_3_5"/>
<protein>
    <recommendedName>
        <fullName evidence="6">Enoyl-CoA hydratase domain-containing protein 3, mitochondrial</fullName>
    </recommendedName>
</protein>
<dbReference type="CDD" id="cd06558">
    <property type="entry name" value="crotonase-like"/>
    <property type="match status" value="1"/>
</dbReference>
<evidence type="ECO:0000313" key="8">
    <source>
        <dbReference type="EMBL" id="WCL92478.1"/>
    </source>
</evidence>
<comment type="similarity">
    <text evidence="1">Belongs to the enoyl-CoA hydratase/isomerase family.</text>
</comment>
<dbReference type="InterPro" id="IPR052377">
    <property type="entry name" value="Mitochondrial_ECH-domain"/>
</dbReference>
<dbReference type="GO" id="GO:0016836">
    <property type="term" value="F:hydro-lyase activity"/>
    <property type="evidence" value="ECO:0007669"/>
    <property type="project" value="TreeGrafter"/>
</dbReference>
<keyword evidence="9" id="KW-1185">Reference proteome</keyword>
<dbReference type="Pfam" id="PF00378">
    <property type="entry name" value="ECH_1"/>
    <property type="match status" value="1"/>
</dbReference>
<dbReference type="PhylomeDB" id="Q6N7E2"/>
<reference evidence="7 9" key="2">
    <citation type="journal article" date="2004" name="Nat. Biotechnol.">
        <title>Complete genome sequence of the metabolically versatile photosynthetic bacterium Rhodopseudomonas palustris.</title>
        <authorList>
            <person name="Larimer F.W."/>
            <person name="Chain P."/>
            <person name="Hauser L."/>
            <person name="Lamerdin J."/>
            <person name="Malfatti S."/>
            <person name="Do L."/>
            <person name="Land M.L."/>
            <person name="Pelletier D.A."/>
            <person name="Beatty J.T."/>
            <person name="Lang A.S."/>
            <person name="Tabita F.R."/>
            <person name="Gibson J.L."/>
            <person name="Hanson T.E."/>
            <person name="Bobst C."/>
            <person name="Torres J.L."/>
            <person name="Peres C."/>
            <person name="Harrison F.H."/>
            <person name="Gibson J."/>
            <person name="Harwood C.S."/>
        </authorList>
    </citation>
    <scope>NUCLEOTIDE SEQUENCE [LARGE SCALE GENOMIC DNA]</scope>
    <source>
        <strain evidence="9">ATCC BAA-98 / CGA009</strain>
        <strain evidence="7">CGA009</strain>
    </source>
</reference>
<name>Q6N7E2_RHOPA</name>
<dbReference type="PANTHER" id="PTHR43602">
    <property type="match status" value="1"/>
</dbReference>
<reference evidence="8" key="3">
    <citation type="submission" date="2022-12" db="EMBL/GenBank/DDBJ databases">
        <title>Complete genome sequence of Rhodopseudomonas palustris CGA0092 and corrections to the R. palustris CGA009 genome sequence.</title>
        <authorList>
            <person name="Mazny B.R."/>
            <person name="Sheff O.F."/>
            <person name="LaSarre B."/>
            <person name="McKinlay A."/>
            <person name="McKinlay J.B."/>
        </authorList>
    </citation>
    <scope>NUCLEOTIDE SEQUENCE</scope>
    <source>
        <strain evidence="8">CGA009</strain>
    </source>
</reference>
<evidence type="ECO:0000313" key="7">
    <source>
        <dbReference type="EMBL" id="CAE27757.1"/>
    </source>
</evidence>
<evidence type="ECO:0000256" key="2">
    <source>
        <dbReference type="ARBA" id="ARBA00022832"/>
    </source>
</evidence>
<dbReference type="InterPro" id="IPR029045">
    <property type="entry name" value="ClpP/crotonase-like_dom_sf"/>
</dbReference>
<dbReference type="RefSeq" id="WP_011157869.1">
    <property type="nucleotide sequence ID" value="NZ_CP116810.1"/>
</dbReference>
<keyword evidence="2" id="KW-0276">Fatty acid metabolism</keyword>
<dbReference type="NCBIfam" id="NF006008">
    <property type="entry name" value="PRK08139.1"/>
    <property type="match status" value="1"/>
</dbReference>
<evidence type="ECO:0000256" key="6">
    <source>
        <dbReference type="ARBA" id="ARBA00040545"/>
    </source>
</evidence>
<dbReference type="InterPro" id="IPR001753">
    <property type="entry name" value="Enoyl-CoA_hydra/iso"/>
</dbReference>
<dbReference type="EMBL" id="CP116810">
    <property type="protein sequence ID" value="WCL92478.1"/>
    <property type="molecule type" value="Genomic_DNA"/>
</dbReference>
<evidence type="ECO:0000256" key="3">
    <source>
        <dbReference type="ARBA" id="ARBA00022946"/>
    </source>
</evidence>
<organism evidence="7">
    <name type="scientific">Rhodopseudomonas palustris (strain ATCC BAA-98 / CGA009)</name>
    <dbReference type="NCBI Taxonomy" id="258594"/>
    <lineage>
        <taxon>Bacteria</taxon>
        <taxon>Pseudomonadati</taxon>
        <taxon>Pseudomonadota</taxon>
        <taxon>Alphaproteobacteria</taxon>
        <taxon>Hyphomicrobiales</taxon>
        <taxon>Nitrobacteraceae</taxon>
        <taxon>Rhodopseudomonas</taxon>
    </lineage>
</organism>
<dbReference type="STRING" id="258594.RPA2316"/>
<dbReference type="AlphaFoldDB" id="Q6N7E2"/>
<gene>
    <name evidence="7" type="ordered locus">RPA2316</name>
    <name evidence="8" type="ORF">TX73_011975</name>
</gene>
<evidence type="ECO:0000256" key="1">
    <source>
        <dbReference type="ARBA" id="ARBA00005254"/>
    </source>
</evidence>
<dbReference type="eggNOG" id="COG1024">
    <property type="taxonomic scope" value="Bacteria"/>
</dbReference>
<sequence>MTDTPYVLRADDDGVTTLTLNRPQARNALSQGMLEALRAALAEIAADASVQVLIIAGSGPAFCAGHDLKELRAGNYAPDYVDALFAACAEVMQAIVDLPKPVIARVHGVATAAGAQLVASADLAFAADDARFATPGVNIGLFCSTPMVALSRNLTRKHAMQMLLSGDLIDADTAFRFGLINEVVPAAELEQRTLAFARQIAGKSPLTLAIGKEAFYRQAELSLADAYAYTSQVMAKNLQAEDAKEGIDAFLGKRQPVWCGR</sequence>
<dbReference type="EMBL" id="BX572600">
    <property type="protein sequence ID" value="CAE27757.1"/>
    <property type="molecule type" value="Genomic_DNA"/>
</dbReference>
<dbReference type="Proteomes" id="UP000001426">
    <property type="component" value="Chromosome"/>
</dbReference>
<keyword evidence="4" id="KW-0443">Lipid metabolism</keyword>
<accession>Q6N7E2</accession>
<dbReference type="KEGG" id="rpa:TX73_011975"/>
<dbReference type="Gene3D" id="3.90.226.10">
    <property type="entry name" value="2-enoyl-CoA Hydratase, Chain A, domain 1"/>
    <property type="match status" value="1"/>
</dbReference>
<keyword evidence="3" id="KW-0809">Transit peptide</keyword>
<comment type="function">
    <text evidence="5">May play a role in fatty acid biosynthesis and insulin sensitivity.</text>
</comment>